<dbReference type="EMBL" id="JAAGSC010000031">
    <property type="protein sequence ID" value="NDY94511.1"/>
    <property type="molecule type" value="Genomic_DNA"/>
</dbReference>
<dbReference type="PANTHER" id="PTHR30055:SF223">
    <property type="entry name" value="HTH-TYPE TRANSCRIPTIONAL REGULATOR UIDR"/>
    <property type="match status" value="1"/>
</dbReference>
<organism evidence="4 5">
    <name type="scientific">Wenzhouxiangella limi</name>
    <dbReference type="NCBI Taxonomy" id="2707351"/>
    <lineage>
        <taxon>Bacteria</taxon>
        <taxon>Pseudomonadati</taxon>
        <taxon>Pseudomonadota</taxon>
        <taxon>Gammaproteobacteria</taxon>
        <taxon>Chromatiales</taxon>
        <taxon>Wenzhouxiangellaceae</taxon>
        <taxon>Wenzhouxiangella</taxon>
    </lineage>
</organism>
<dbReference type="RefSeq" id="WP_164209804.1">
    <property type="nucleotide sequence ID" value="NZ_JAAGSC010000031.1"/>
</dbReference>
<reference evidence="4 5" key="1">
    <citation type="submission" date="2020-02" db="EMBL/GenBank/DDBJ databases">
        <authorList>
            <person name="Zhang X.-Y."/>
        </authorList>
    </citation>
    <scope>NUCLEOTIDE SEQUENCE [LARGE SCALE GENOMIC DNA]</scope>
    <source>
        <strain evidence="4 5">C33</strain>
    </source>
</reference>
<dbReference type="Pfam" id="PF00440">
    <property type="entry name" value="TetR_N"/>
    <property type="match status" value="1"/>
</dbReference>
<dbReference type="GO" id="GO:0003700">
    <property type="term" value="F:DNA-binding transcription factor activity"/>
    <property type="evidence" value="ECO:0007669"/>
    <property type="project" value="TreeGrafter"/>
</dbReference>
<evidence type="ECO:0000256" key="1">
    <source>
        <dbReference type="ARBA" id="ARBA00023125"/>
    </source>
</evidence>
<dbReference type="GO" id="GO:0000976">
    <property type="term" value="F:transcription cis-regulatory region binding"/>
    <property type="evidence" value="ECO:0007669"/>
    <property type="project" value="TreeGrafter"/>
</dbReference>
<sequence length="205" mass="23550">MARNTRQRILETALVLFNDEGEPNVTTNRIADELDISPGNLHYHFRTKSDLIETLFASFEHRMLEILAAPEERAANIEDIWFLLHVAFETIGEYRFIYRDLIDLCHRYRGLHQRFRGILRLTMQSARGLCDDLIADGQMQASARELEALIRNIALVSTFWLAFDQVQDADGVRPDRAAWQVMSLISPYLVGSSREHLQALADAYG</sequence>
<feature type="domain" description="HTH tetR-type" evidence="3">
    <location>
        <begin position="3"/>
        <end position="63"/>
    </location>
</feature>
<evidence type="ECO:0000256" key="2">
    <source>
        <dbReference type="PROSITE-ProRule" id="PRU00335"/>
    </source>
</evidence>
<dbReference type="PRINTS" id="PR00455">
    <property type="entry name" value="HTHTETR"/>
</dbReference>
<dbReference type="InterPro" id="IPR009057">
    <property type="entry name" value="Homeodomain-like_sf"/>
</dbReference>
<dbReference type="AlphaFoldDB" id="A0A845V2L1"/>
<comment type="caution">
    <text evidence="4">The sequence shown here is derived from an EMBL/GenBank/DDBJ whole genome shotgun (WGS) entry which is preliminary data.</text>
</comment>
<accession>A0A845V2L1</accession>
<proteinExistence type="predicted"/>
<keyword evidence="5" id="KW-1185">Reference proteome</keyword>
<evidence type="ECO:0000259" key="3">
    <source>
        <dbReference type="PROSITE" id="PS50977"/>
    </source>
</evidence>
<name>A0A845V2L1_9GAMM</name>
<protein>
    <submittedName>
        <fullName evidence="4">TetR/AcrR family transcriptional regulator</fullName>
    </submittedName>
</protein>
<evidence type="ECO:0000313" key="5">
    <source>
        <dbReference type="Proteomes" id="UP000484885"/>
    </source>
</evidence>
<dbReference type="PROSITE" id="PS50977">
    <property type="entry name" value="HTH_TETR_2"/>
    <property type="match status" value="1"/>
</dbReference>
<dbReference type="Gene3D" id="1.10.357.10">
    <property type="entry name" value="Tetracycline Repressor, domain 2"/>
    <property type="match status" value="1"/>
</dbReference>
<dbReference type="InterPro" id="IPR001647">
    <property type="entry name" value="HTH_TetR"/>
</dbReference>
<evidence type="ECO:0000313" key="4">
    <source>
        <dbReference type="EMBL" id="NDY94511.1"/>
    </source>
</evidence>
<gene>
    <name evidence="4" type="ORF">G3I74_02035</name>
</gene>
<feature type="DNA-binding region" description="H-T-H motif" evidence="2">
    <location>
        <begin position="26"/>
        <end position="45"/>
    </location>
</feature>
<dbReference type="PANTHER" id="PTHR30055">
    <property type="entry name" value="HTH-TYPE TRANSCRIPTIONAL REGULATOR RUTR"/>
    <property type="match status" value="1"/>
</dbReference>
<dbReference type="SUPFAM" id="SSF46689">
    <property type="entry name" value="Homeodomain-like"/>
    <property type="match status" value="1"/>
</dbReference>
<dbReference type="InterPro" id="IPR025722">
    <property type="entry name" value="TetR"/>
</dbReference>
<dbReference type="Pfam" id="PF13972">
    <property type="entry name" value="TetR"/>
    <property type="match status" value="1"/>
</dbReference>
<dbReference type="Proteomes" id="UP000484885">
    <property type="component" value="Unassembled WGS sequence"/>
</dbReference>
<dbReference type="InterPro" id="IPR050109">
    <property type="entry name" value="HTH-type_TetR-like_transc_reg"/>
</dbReference>
<keyword evidence="1 2" id="KW-0238">DNA-binding</keyword>